<evidence type="ECO:0000313" key="2">
    <source>
        <dbReference type="Proteomes" id="UP001602123"/>
    </source>
</evidence>
<keyword evidence="2" id="KW-1185">Reference proteome</keyword>
<name>A0ABW6U2Q7_9ACTN</name>
<sequence length="47" mass="5427">MEELVLQLQELPETDDQRLEPAMHCQVSLTTSRCDSDCCTDTPRCRE</sequence>
<dbReference type="EMBL" id="JBIAUT010000006">
    <property type="protein sequence ID" value="MFF4218278.1"/>
    <property type="molecule type" value="Genomic_DNA"/>
</dbReference>
<reference evidence="1 2" key="1">
    <citation type="submission" date="2024-10" db="EMBL/GenBank/DDBJ databases">
        <title>The Natural Products Discovery Center: Release of the First 8490 Sequenced Strains for Exploring Actinobacteria Biosynthetic Diversity.</title>
        <authorList>
            <person name="Kalkreuter E."/>
            <person name="Kautsar S.A."/>
            <person name="Yang D."/>
            <person name="Bader C.D."/>
            <person name="Teijaro C.N."/>
            <person name="Fluegel L."/>
            <person name="Davis C.M."/>
            <person name="Simpson J.R."/>
            <person name="Lauterbach L."/>
            <person name="Steele A.D."/>
            <person name="Gui C."/>
            <person name="Meng S."/>
            <person name="Li G."/>
            <person name="Viehrig K."/>
            <person name="Ye F."/>
            <person name="Su P."/>
            <person name="Kiefer A.F."/>
            <person name="Nichols A."/>
            <person name="Cepeda A.J."/>
            <person name="Yan W."/>
            <person name="Fan B."/>
            <person name="Jiang Y."/>
            <person name="Adhikari A."/>
            <person name="Zheng C.-J."/>
            <person name="Schuster L."/>
            <person name="Cowan T.M."/>
            <person name="Smanski M.J."/>
            <person name="Chevrette M.G."/>
            <person name="De Carvalho L.P.S."/>
            <person name="Shen B."/>
        </authorList>
    </citation>
    <scope>NUCLEOTIDE SEQUENCE [LARGE SCALE GENOMIC DNA]</scope>
    <source>
        <strain evidence="1 2">NPDC001650</strain>
    </source>
</reference>
<accession>A0ABW6U2Q7</accession>
<gene>
    <name evidence="1" type="ORF">ACFYZM_18625</name>
</gene>
<protein>
    <submittedName>
        <fullName evidence="1">Uncharacterized protein</fullName>
    </submittedName>
</protein>
<comment type="caution">
    <text evidence="1">The sequence shown here is derived from an EMBL/GenBank/DDBJ whole genome shotgun (WGS) entry which is preliminary data.</text>
</comment>
<dbReference type="Proteomes" id="UP001602123">
    <property type="component" value="Unassembled WGS sequence"/>
</dbReference>
<evidence type="ECO:0000313" key="1">
    <source>
        <dbReference type="EMBL" id="MFF4218278.1"/>
    </source>
</evidence>
<proteinExistence type="predicted"/>
<organism evidence="1 2">
    <name type="scientific">Streptomyces nondiastaticus</name>
    <dbReference type="NCBI Taxonomy" id="3154512"/>
    <lineage>
        <taxon>Bacteria</taxon>
        <taxon>Bacillati</taxon>
        <taxon>Actinomycetota</taxon>
        <taxon>Actinomycetes</taxon>
        <taxon>Kitasatosporales</taxon>
        <taxon>Streptomycetaceae</taxon>
        <taxon>Streptomyces</taxon>
    </lineage>
</organism>
<dbReference type="RefSeq" id="WP_302859024.1">
    <property type="nucleotide sequence ID" value="NZ_JBIAUT010000006.1"/>
</dbReference>